<dbReference type="Proteomes" id="UP000627538">
    <property type="component" value="Unassembled WGS sequence"/>
</dbReference>
<dbReference type="InterPro" id="IPR006047">
    <property type="entry name" value="GH13_cat_dom"/>
</dbReference>
<evidence type="ECO:0000256" key="1">
    <source>
        <dbReference type="ARBA" id="ARBA00008061"/>
    </source>
</evidence>
<dbReference type="PANTHER" id="PTHR10357:SF217">
    <property type="entry name" value="TREHALOSE-6-PHOSPHATE HYDROLASE"/>
    <property type="match status" value="1"/>
</dbReference>
<dbReference type="SUPFAM" id="SSF51011">
    <property type="entry name" value="Glycosyl hydrolase domain"/>
    <property type="match status" value="1"/>
</dbReference>
<proteinExistence type="inferred from homology"/>
<dbReference type="EC" id="3.2.1.93" evidence="5"/>
<sequence>MPDFSSSVVYQIYPRSFADTTATGTGDLPGVIGKLDYLADLGVDYVWLTPVFPSPGIDNGYDVADYCAIDPQFGTLDDLDRLIAAGRERGIGVILDMVFNHTSTSHPWFRRALAGDPTYLDYYHFVEGSPTKPPTNWQSKFGGPAWEYVPKLKRWYLHLFDRTQADLNWDNPAVRREVAEVVRWWKRRGVAGFRFDVVNLISKPEHWISDDSGDGRRFYTDGPHVHDYIAELVDRAGIGEDLTVGEMSSTSLEECVRYSNPQSHELAMTFNFHHLKVDYADGDKWAVCAPDIPRLRELLSTWQQGMAAGGGCQALFWNNHDQPRALTRFDTTGGAYRDQIARMLAVVTFTMRGVPFIYQGDELGLPDPCYGSLSDYRDVESLNYARILRERGMSDDDILAVIQARSRDNGRVPVPWDDTATCGFSEATPWLAIPPSFRQLNAAAARRDPTSLWHLYRDLIRWRKRHRVLTEGDVRFLPVRDADVIAYERTHGTHRVVVVTSWCARQATGIDAAEVDDLSEITAWATAPLAAVTETVDLAPYQVRVFATASLHP</sequence>
<reference evidence="5 6" key="1">
    <citation type="submission" date="2020-08" db="EMBL/GenBank/DDBJ databases">
        <title>Winkia gen. nov., sp. nov., isolated from faeces of the Anser albifrons in China.</title>
        <authorList>
            <person name="Liu Q."/>
        </authorList>
    </citation>
    <scope>NUCLEOTIDE SEQUENCE [LARGE SCALE GENOMIC DNA]</scope>
    <source>
        <strain evidence="5 6">C62</strain>
    </source>
</reference>
<dbReference type="FunFam" id="3.20.20.80:FF:000064">
    <property type="entry name" value="Oligo-1,6-glucosidase"/>
    <property type="match status" value="1"/>
</dbReference>
<evidence type="ECO:0000259" key="4">
    <source>
        <dbReference type="SMART" id="SM00642"/>
    </source>
</evidence>
<accession>A0A8I0G6F6</accession>
<dbReference type="GO" id="GO:0008788">
    <property type="term" value="F:alpha,alpha-phosphotrehalase activity"/>
    <property type="evidence" value="ECO:0007669"/>
    <property type="project" value="UniProtKB-EC"/>
</dbReference>
<evidence type="ECO:0000256" key="3">
    <source>
        <dbReference type="ARBA" id="ARBA00023295"/>
    </source>
</evidence>
<dbReference type="CDD" id="cd11333">
    <property type="entry name" value="AmyAc_SI_OligoGlu_DGase"/>
    <property type="match status" value="1"/>
</dbReference>
<comment type="caution">
    <text evidence="5">The sequence shown here is derived from an EMBL/GenBank/DDBJ whole genome shotgun (WGS) entry which is preliminary data.</text>
</comment>
<organism evidence="5 6">
    <name type="scientific">Nanchangia anserum</name>
    <dbReference type="NCBI Taxonomy" id="2692125"/>
    <lineage>
        <taxon>Bacteria</taxon>
        <taxon>Bacillati</taxon>
        <taxon>Actinomycetota</taxon>
        <taxon>Actinomycetes</taxon>
        <taxon>Actinomycetales</taxon>
        <taxon>Actinomycetaceae</taxon>
        <taxon>Nanchangia</taxon>
    </lineage>
</organism>
<dbReference type="GO" id="GO:0009313">
    <property type="term" value="P:oligosaccharide catabolic process"/>
    <property type="evidence" value="ECO:0007669"/>
    <property type="project" value="TreeGrafter"/>
</dbReference>
<dbReference type="PANTHER" id="PTHR10357">
    <property type="entry name" value="ALPHA-AMYLASE FAMILY MEMBER"/>
    <property type="match status" value="1"/>
</dbReference>
<feature type="domain" description="Glycosyl hydrolase family 13 catalytic" evidence="4">
    <location>
        <begin position="11"/>
        <end position="411"/>
    </location>
</feature>
<dbReference type="RefSeq" id="WP_191070763.1">
    <property type="nucleotide sequence ID" value="NZ_JACRUO010000001.1"/>
</dbReference>
<keyword evidence="6" id="KW-1185">Reference proteome</keyword>
<dbReference type="SMART" id="SM00642">
    <property type="entry name" value="Aamy"/>
    <property type="match status" value="1"/>
</dbReference>
<dbReference type="NCBIfam" id="NF008183">
    <property type="entry name" value="PRK10933.1"/>
    <property type="match status" value="1"/>
</dbReference>
<comment type="similarity">
    <text evidence="1">Belongs to the glycosyl hydrolase 13 family.</text>
</comment>
<evidence type="ECO:0000313" key="5">
    <source>
        <dbReference type="EMBL" id="MBD3688650.1"/>
    </source>
</evidence>
<dbReference type="Gene3D" id="3.20.20.80">
    <property type="entry name" value="Glycosidases"/>
    <property type="match status" value="1"/>
</dbReference>
<dbReference type="InterPro" id="IPR017853">
    <property type="entry name" value="GH"/>
</dbReference>
<dbReference type="SUPFAM" id="SSF51445">
    <property type="entry name" value="(Trans)glycosidases"/>
    <property type="match status" value="1"/>
</dbReference>
<evidence type="ECO:0000313" key="6">
    <source>
        <dbReference type="Proteomes" id="UP000627538"/>
    </source>
</evidence>
<dbReference type="Gene3D" id="3.90.400.10">
    <property type="entry name" value="Oligo-1,6-glucosidase, Domain 2"/>
    <property type="match status" value="1"/>
</dbReference>
<keyword evidence="3 5" id="KW-0326">Glycosidase</keyword>
<dbReference type="Pfam" id="PF00128">
    <property type="entry name" value="Alpha-amylase"/>
    <property type="match status" value="1"/>
</dbReference>
<gene>
    <name evidence="5" type="ORF">H8R10_00105</name>
</gene>
<protein>
    <submittedName>
        <fullName evidence="5">Alpha,alpha-phosphotrehalase</fullName>
        <ecNumber evidence="5">3.2.1.93</ecNumber>
    </submittedName>
</protein>
<dbReference type="InterPro" id="IPR045857">
    <property type="entry name" value="O16G_dom_2"/>
</dbReference>
<dbReference type="AlphaFoldDB" id="A0A8I0G6F6"/>
<dbReference type="EMBL" id="JACRUO010000001">
    <property type="protein sequence ID" value="MBD3688650.1"/>
    <property type="molecule type" value="Genomic_DNA"/>
</dbReference>
<name>A0A8I0G6F6_9ACTO</name>
<evidence type="ECO:0000256" key="2">
    <source>
        <dbReference type="ARBA" id="ARBA00022801"/>
    </source>
</evidence>
<dbReference type="FunFam" id="3.90.400.10:FF:000002">
    <property type="entry name" value="Sucrose isomerase"/>
    <property type="match status" value="1"/>
</dbReference>
<keyword evidence="2 5" id="KW-0378">Hydrolase</keyword>
<dbReference type="GO" id="GO:0004556">
    <property type="term" value="F:alpha-amylase activity"/>
    <property type="evidence" value="ECO:0007669"/>
    <property type="project" value="TreeGrafter"/>
</dbReference>